<evidence type="ECO:0000313" key="1">
    <source>
        <dbReference type="EMBL" id="KKM07073.1"/>
    </source>
</evidence>
<name>A0A0F9K7B6_9ZZZZ</name>
<dbReference type="EMBL" id="LAZR01015853">
    <property type="protein sequence ID" value="KKM07073.1"/>
    <property type="molecule type" value="Genomic_DNA"/>
</dbReference>
<protein>
    <submittedName>
        <fullName evidence="1">Uncharacterized protein</fullName>
    </submittedName>
</protein>
<proteinExistence type="predicted"/>
<dbReference type="AlphaFoldDB" id="A0A0F9K7B6"/>
<comment type="caution">
    <text evidence="1">The sequence shown here is derived from an EMBL/GenBank/DDBJ whole genome shotgun (WGS) entry which is preliminary data.</text>
</comment>
<reference evidence="1" key="1">
    <citation type="journal article" date="2015" name="Nature">
        <title>Complex archaea that bridge the gap between prokaryotes and eukaryotes.</title>
        <authorList>
            <person name="Spang A."/>
            <person name="Saw J.H."/>
            <person name="Jorgensen S.L."/>
            <person name="Zaremba-Niedzwiedzka K."/>
            <person name="Martijn J."/>
            <person name="Lind A.E."/>
            <person name="van Eijk R."/>
            <person name="Schleper C."/>
            <person name="Guy L."/>
            <person name="Ettema T.J."/>
        </authorList>
    </citation>
    <scope>NUCLEOTIDE SEQUENCE</scope>
</reference>
<gene>
    <name evidence="1" type="ORF">LCGC14_1737670</name>
</gene>
<organism evidence="1">
    <name type="scientific">marine sediment metagenome</name>
    <dbReference type="NCBI Taxonomy" id="412755"/>
    <lineage>
        <taxon>unclassified sequences</taxon>
        <taxon>metagenomes</taxon>
        <taxon>ecological metagenomes</taxon>
    </lineage>
</organism>
<sequence>MRQKYATKKDVYRIMNHYKSLVTLRNLGLHETKLFTCRRGIVPEGLVPRIFDNHV</sequence>
<accession>A0A0F9K7B6</accession>